<sequence>MISQLGGRDNIVTVMACATNRLRFTLQQKEQLAIQQLTELACVNAVMEPQSKVVHLLLNEDASPWASELNQQLSN</sequence>
<dbReference type="AlphaFoldDB" id="A0A8J6QW00"/>
<keyword evidence="1" id="KW-0813">Transport</keyword>
<name>A0A8J6QW00_9GAMM</name>
<keyword evidence="3" id="KW-0808">Transferase</keyword>
<dbReference type="EMBL" id="JACXAF010000027">
    <property type="protein sequence ID" value="MBD1391048.1"/>
    <property type="molecule type" value="Genomic_DNA"/>
</dbReference>
<gene>
    <name evidence="8" type="ORF">IC617_16595</name>
</gene>
<proteinExistence type="predicted"/>
<dbReference type="GO" id="GO:0009401">
    <property type="term" value="P:phosphoenolpyruvate-dependent sugar phosphotransferase system"/>
    <property type="evidence" value="ECO:0007669"/>
    <property type="project" value="UniProtKB-KW"/>
</dbReference>
<protein>
    <submittedName>
        <fullName evidence="8">PTS transporter subunit EIIB</fullName>
    </submittedName>
</protein>
<dbReference type="RefSeq" id="WP_191146111.1">
    <property type="nucleotide sequence ID" value="NZ_JACXAF010000027.1"/>
</dbReference>
<dbReference type="Proteomes" id="UP000638014">
    <property type="component" value="Unassembled WGS sequence"/>
</dbReference>
<reference evidence="8" key="1">
    <citation type="submission" date="2020-09" db="EMBL/GenBank/DDBJ databases">
        <title>A novel bacterium of genus Neiella, isolated from South China Sea.</title>
        <authorList>
            <person name="Huang H."/>
            <person name="Mo K."/>
            <person name="Hu Y."/>
        </authorList>
    </citation>
    <scope>NUCLEOTIDE SEQUENCE</scope>
    <source>
        <strain evidence="8">HB171785</strain>
    </source>
</reference>
<evidence type="ECO:0000256" key="4">
    <source>
        <dbReference type="ARBA" id="ARBA00022683"/>
    </source>
</evidence>
<organism evidence="8 9">
    <name type="scientific">Neiella litorisoli</name>
    <dbReference type="NCBI Taxonomy" id="2771431"/>
    <lineage>
        <taxon>Bacteria</taxon>
        <taxon>Pseudomonadati</taxon>
        <taxon>Pseudomonadota</taxon>
        <taxon>Gammaproteobacteria</taxon>
        <taxon>Alteromonadales</taxon>
        <taxon>Echinimonadaceae</taxon>
        <taxon>Neiella</taxon>
    </lineage>
</organism>
<evidence type="ECO:0000313" key="8">
    <source>
        <dbReference type="EMBL" id="MBD1391048.1"/>
    </source>
</evidence>
<dbReference type="SUPFAM" id="SSF55604">
    <property type="entry name" value="Glucose permease domain IIB"/>
    <property type="match status" value="1"/>
</dbReference>
<dbReference type="InterPro" id="IPR036878">
    <property type="entry name" value="Glu_permease_IIB"/>
</dbReference>
<accession>A0A8J6QW00</accession>
<evidence type="ECO:0000256" key="2">
    <source>
        <dbReference type="ARBA" id="ARBA00022597"/>
    </source>
</evidence>
<evidence type="ECO:0000256" key="1">
    <source>
        <dbReference type="ARBA" id="ARBA00022448"/>
    </source>
</evidence>
<dbReference type="PROSITE" id="PS51098">
    <property type="entry name" value="PTS_EIIB_TYPE_1"/>
    <property type="match status" value="1"/>
</dbReference>
<keyword evidence="2" id="KW-0762">Sugar transport</keyword>
<dbReference type="Pfam" id="PF00367">
    <property type="entry name" value="PTS_EIIB"/>
    <property type="match status" value="1"/>
</dbReference>
<evidence type="ECO:0000256" key="5">
    <source>
        <dbReference type="ARBA" id="ARBA00022777"/>
    </source>
</evidence>
<evidence type="ECO:0000256" key="6">
    <source>
        <dbReference type="PROSITE-ProRule" id="PRU00421"/>
    </source>
</evidence>
<keyword evidence="5" id="KW-0418">Kinase</keyword>
<evidence type="ECO:0000313" key="9">
    <source>
        <dbReference type="Proteomes" id="UP000638014"/>
    </source>
</evidence>
<evidence type="ECO:0000259" key="7">
    <source>
        <dbReference type="PROSITE" id="PS51098"/>
    </source>
</evidence>
<dbReference type="GO" id="GO:0008982">
    <property type="term" value="F:protein-N(PI)-phosphohistidine-sugar phosphotransferase activity"/>
    <property type="evidence" value="ECO:0007669"/>
    <property type="project" value="InterPro"/>
</dbReference>
<comment type="caution">
    <text evidence="8">The sequence shown here is derived from an EMBL/GenBank/DDBJ whole genome shotgun (WGS) entry which is preliminary data.</text>
</comment>
<dbReference type="Gene3D" id="3.30.1360.60">
    <property type="entry name" value="Glucose permease domain IIB"/>
    <property type="match status" value="1"/>
</dbReference>
<dbReference type="InterPro" id="IPR018113">
    <property type="entry name" value="PTrfase_EIIB_Cys"/>
</dbReference>
<dbReference type="InterPro" id="IPR001996">
    <property type="entry name" value="PTS_IIB_1"/>
</dbReference>
<feature type="active site" description="Phosphocysteine intermediate; for EIIB activity" evidence="6">
    <location>
        <position position="17"/>
    </location>
</feature>
<dbReference type="GO" id="GO:0016301">
    <property type="term" value="F:kinase activity"/>
    <property type="evidence" value="ECO:0007669"/>
    <property type="project" value="UniProtKB-KW"/>
</dbReference>
<keyword evidence="4" id="KW-0598">Phosphotransferase system</keyword>
<evidence type="ECO:0000256" key="3">
    <source>
        <dbReference type="ARBA" id="ARBA00022679"/>
    </source>
</evidence>
<keyword evidence="9" id="KW-1185">Reference proteome</keyword>
<feature type="domain" description="PTS EIIB type-1" evidence="7">
    <location>
        <begin position="1"/>
        <end position="75"/>
    </location>
</feature>